<evidence type="ECO:0000256" key="6">
    <source>
        <dbReference type="SAM" id="MobiDB-lite"/>
    </source>
</evidence>
<keyword evidence="3" id="KW-0805">Transcription regulation</keyword>
<evidence type="ECO:0000256" key="2">
    <source>
        <dbReference type="ARBA" id="ARBA00022723"/>
    </source>
</evidence>
<dbReference type="Proteomes" id="UP000193144">
    <property type="component" value="Unassembled WGS sequence"/>
</dbReference>
<dbReference type="PRINTS" id="PR00755">
    <property type="entry name" value="AFLATOXINBRP"/>
</dbReference>
<dbReference type="GO" id="GO:0000981">
    <property type="term" value="F:DNA-binding transcription factor activity, RNA polymerase II-specific"/>
    <property type="evidence" value="ECO:0007669"/>
    <property type="project" value="InterPro"/>
</dbReference>
<accession>A0A1Y1Y8C6</accession>
<evidence type="ECO:0000313" key="8">
    <source>
        <dbReference type="EMBL" id="ORX94257.1"/>
    </source>
</evidence>
<dbReference type="CDD" id="cd00067">
    <property type="entry name" value="GAL4"/>
    <property type="match status" value="1"/>
</dbReference>
<organism evidence="8 9">
    <name type="scientific">Clohesyomyces aquaticus</name>
    <dbReference type="NCBI Taxonomy" id="1231657"/>
    <lineage>
        <taxon>Eukaryota</taxon>
        <taxon>Fungi</taxon>
        <taxon>Dikarya</taxon>
        <taxon>Ascomycota</taxon>
        <taxon>Pezizomycotina</taxon>
        <taxon>Dothideomycetes</taxon>
        <taxon>Pleosporomycetidae</taxon>
        <taxon>Pleosporales</taxon>
        <taxon>Lindgomycetaceae</taxon>
        <taxon>Clohesyomyces</taxon>
    </lineage>
</organism>
<sequence length="217" mass="24042">MLPQAKEFRHVACARCRERKVRCDGEKPGCRRCQRNGQSCRYLRGKKQQSKNEWLQHLRTFAAQPGNESPTRSQGPGTPPAQQEPLTSNQITNCQISFPSPSTPYYSPRPNSIPIDASALEDSGVIIGPPYSTPLPIPNEFLDPELFAYTLNYYTIESHLGDPFTGYNTPSSLDYLEEARTPSLLPSAMTPVSQASNSTPDSCVSFFDLSVIPLAPF</sequence>
<gene>
    <name evidence="8" type="ORF">BCR34DRAFT_226107</name>
</gene>
<name>A0A1Y1Y8C6_9PLEO</name>
<dbReference type="EMBL" id="MCFA01000314">
    <property type="protein sequence ID" value="ORX94257.1"/>
    <property type="molecule type" value="Genomic_DNA"/>
</dbReference>
<protein>
    <recommendedName>
        <fullName evidence="7">Zn(2)-C6 fungal-type domain-containing protein</fullName>
    </recommendedName>
</protein>
<comment type="subcellular location">
    <subcellularLocation>
        <location evidence="1">Nucleus</location>
    </subcellularLocation>
</comment>
<evidence type="ECO:0000256" key="1">
    <source>
        <dbReference type="ARBA" id="ARBA00004123"/>
    </source>
</evidence>
<evidence type="ECO:0000313" key="9">
    <source>
        <dbReference type="Proteomes" id="UP000193144"/>
    </source>
</evidence>
<dbReference type="GO" id="GO:0008270">
    <property type="term" value="F:zinc ion binding"/>
    <property type="evidence" value="ECO:0007669"/>
    <property type="project" value="InterPro"/>
</dbReference>
<keyword evidence="4" id="KW-0804">Transcription</keyword>
<reference evidence="8 9" key="1">
    <citation type="submission" date="2016-07" db="EMBL/GenBank/DDBJ databases">
        <title>Pervasive Adenine N6-methylation of Active Genes in Fungi.</title>
        <authorList>
            <consortium name="DOE Joint Genome Institute"/>
            <person name="Mondo S.J."/>
            <person name="Dannebaum R.O."/>
            <person name="Kuo R.C."/>
            <person name="Labutti K."/>
            <person name="Haridas S."/>
            <person name="Kuo A."/>
            <person name="Salamov A."/>
            <person name="Ahrendt S.R."/>
            <person name="Lipzen A."/>
            <person name="Sullivan W."/>
            <person name="Andreopoulos W.B."/>
            <person name="Clum A."/>
            <person name="Lindquist E."/>
            <person name="Daum C."/>
            <person name="Ramamoorthy G.K."/>
            <person name="Gryganskyi A."/>
            <person name="Culley D."/>
            <person name="Magnuson J.K."/>
            <person name="James T.Y."/>
            <person name="O'Malley M.A."/>
            <person name="Stajich J.E."/>
            <person name="Spatafora J.W."/>
            <person name="Visel A."/>
            <person name="Grigoriev I.V."/>
        </authorList>
    </citation>
    <scope>NUCLEOTIDE SEQUENCE [LARGE SCALE GENOMIC DNA]</scope>
    <source>
        <strain evidence="8 9">CBS 115471</strain>
    </source>
</reference>
<feature type="domain" description="Zn(2)-C6 fungal-type" evidence="7">
    <location>
        <begin position="12"/>
        <end position="42"/>
    </location>
</feature>
<dbReference type="InterPro" id="IPR036864">
    <property type="entry name" value="Zn2-C6_fun-type_DNA-bd_sf"/>
</dbReference>
<keyword evidence="9" id="KW-1185">Reference proteome</keyword>
<evidence type="ECO:0000256" key="5">
    <source>
        <dbReference type="ARBA" id="ARBA00023242"/>
    </source>
</evidence>
<dbReference type="Gene3D" id="4.10.240.10">
    <property type="entry name" value="Zn(2)-C6 fungal-type DNA-binding domain"/>
    <property type="match status" value="1"/>
</dbReference>
<dbReference type="SUPFAM" id="SSF57701">
    <property type="entry name" value="Zn2/Cys6 DNA-binding domain"/>
    <property type="match status" value="1"/>
</dbReference>
<dbReference type="OrthoDB" id="5069333at2759"/>
<feature type="compositionally biased region" description="Polar residues" evidence="6">
    <location>
        <begin position="66"/>
        <end position="88"/>
    </location>
</feature>
<comment type="caution">
    <text evidence="8">The sequence shown here is derived from an EMBL/GenBank/DDBJ whole genome shotgun (WGS) entry which is preliminary data.</text>
</comment>
<dbReference type="PANTHER" id="PTHR47338:SF5">
    <property type="entry name" value="ZN(II)2CYS6 TRANSCRIPTION FACTOR (EUROFUNG)"/>
    <property type="match status" value="1"/>
</dbReference>
<feature type="region of interest" description="Disordered" evidence="6">
    <location>
        <begin position="64"/>
        <end position="88"/>
    </location>
</feature>
<proteinExistence type="predicted"/>
<dbReference type="PROSITE" id="PS50048">
    <property type="entry name" value="ZN2_CY6_FUNGAL_2"/>
    <property type="match status" value="1"/>
</dbReference>
<dbReference type="InterPro" id="IPR050815">
    <property type="entry name" value="TF_fung"/>
</dbReference>
<evidence type="ECO:0000259" key="7">
    <source>
        <dbReference type="PROSITE" id="PS50048"/>
    </source>
</evidence>
<dbReference type="PROSITE" id="PS00463">
    <property type="entry name" value="ZN2_CY6_FUNGAL_1"/>
    <property type="match status" value="1"/>
</dbReference>
<dbReference type="AlphaFoldDB" id="A0A1Y1Y8C6"/>
<dbReference type="InterPro" id="IPR001138">
    <property type="entry name" value="Zn2Cys6_DnaBD"/>
</dbReference>
<keyword evidence="5" id="KW-0539">Nucleus</keyword>
<evidence type="ECO:0000256" key="4">
    <source>
        <dbReference type="ARBA" id="ARBA00023163"/>
    </source>
</evidence>
<dbReference type="SMART" id="SM00066">
    <property type="entry name" value="GAL4"/>
    <property type="match status" value="1"/>
</dbReference>
<evidence type="ECO:0000256" key="3">
    <source>
        <dbReference type="ARBA" id="ARBA00023015"/>
    </source>
</evidence>
<dbReference type="Pfam" id="PF00172">
    <property type="entry name" value="Zn_clus"/>
    <property type="match status" value="1"/>
</dbReference>
<keyword evidence="2" id="KW-0479">Metal-binding</keyword>
<dbReference type="GO" id="GO:0005634">
    <property type="term" value="C:nucleus"/>
    <property type="evidence" value="ECO:0007669"/>
    <property type="project" value="UniProtKB-SubCell"/>
</dbReference>
<dbReference type="PANTHER" id="PTHR47338">
    <property type="entry name" value="ZN(II)2CYS6 TRANSCRIPTION FACTOR (EUROFUNG)-RELATED"/>
    <property type="match status" value="1"/>
</dbReference>